<reference evidence="1" key="1">
    <citation type="submission" date="2014-09" db="EMBL/GenBank/DDBJ databases">
        <authorList>
            <person name="Magalhaes I.L.F."/>
            <person name="Oliveira U."/>
            <person name="Santos F.R."/>
            <person name="Vidigal T.H.D.A."/>
            <person name="Brescovit A.D."/>
            <person name="Santos A.J."/>
        </authorList>
    </citation>
    <scope>NUCLEOTIDE SEQUENCE</scope>
    <source>
        <tissue evidence="1">Shoot tissue taken approximately 20 cm above the soil surface</tissue>
    </source>
</reference>
<protein>
    <submittedName>
        <fullName evidence="1">Uncharacterized protein</fullName>
    </submittedName>
</protein>
<organism evidence="1">
    <name type="scientific">Arundo donax</name>
    <name type="common">Giant reed</name>
    <name type="synonym">Donax arundinaceus</name>
    <dbReference type="NCBI Taxonomy" id="35708"/>
    <lineage>
        <taxon>Eukaryota</taxon>
        <taxon>Viridiplantae</taxon>
        <taxon>Streptophyta</taxon>
        <taxon>Embryophyta</taxon>
        <taxon>Tracheophyta</taxon>
        <taxon>Spermatophyta</taxon>
        <taxon>Magnoliopsida</taxon>
        <taxon>Liliopsida</taxon>
        <taxon>Poales</taxon>
        <taxon>Poaceae</taxon>
        <taxon>PACMAD clade</taxon>
        <taxon>Arundinoideae</taxon>
        <taxon>Arundineae</taxon>
        <taxon>Arundo</taxon>
    </lineage>
</organism>
<proteinExistence type="predicted"/>
<dbReference type="EMBL" id="GBRH01210254">
    <property type="protein sequence ID" value="JAD87641.1"/>
    <property type="molecule type" value="Transcribed_RNA"/>
</dbReference>
<sequence>MQLTRPEVSFGSMERLLKLCCFLFKQKVNTSSYC</sequence>
<evidence type="ECO:0000313" key="1">
    <source>
        <dbReference type="EMBL" id="JAD87641.1"/>
    </source>
</evidence>
<accession>A0A0A9DIN3</accession>
<name>A0A0A9DIN3_ARUDO</name>
<dbReference type="AlphaFoldDB" id="A0A0A9DIN3"/>
<reference evidence="1" key="2">
    <citation type="journal article" date="2015" name="Data Brief">
        <title>Shoot transcriptome of the giant reed, Arundo donax.</title>
        <authorList>
            <person name="Barrero R.A."/>
            <person name="Guerrero F.D."/>
            <person name="Moolhuijzen P."/>
            <person name="Goolsby J.A."/>
            <person name="Tidwell J."/>
            <person name="Bellgard S.E."/>
            <person name="Bellgard M.I."/>
        </authorList>
    </citation>
    <scope>NUCLEOTIDE SEQUENCE</scope>
    <source>
        <tissue evidence="1">Shoot tissue taken approximately 20 cm above the soil surface</tissue>
    </source>
</reference>